<dbReference type="STRING" id="1192034.CAP_4961"/>
<dbReference type="RefSeq" id="WP_044235835.1">
    <property type="nucleotide sequence ID" value="NZ_ASRX01000004.1"/>
</dbReference>
<evidence type="ECO:0000259" key="1">
    <source>
        <dbReference type="Pfam" id="PF15607"/>
    </source>
</evidence>
<evidence type="ECO:0000313" key="3">
    <source>
        <dbReference type="Proteomes" id="UP000019678"/>
    </source>
</evidence>
<proteinExistence type="predicted"/>
<protein>
    <recommendedName>
        <fullName evidence="1">Bacterial toxin 44 domain-containing protein</fullName>
    </recommendedName>
</protein>
<dbReference type="EMBL" id="ASRX01000004">
    <property type="protein sequence ID" value="EYF08345.1"/>
    <property type="molecule type" value="Genomic_DNA"/>
</dbReference>
<keyword evidence="3" id="KW-1185">Reference proteome</keyword>
<gene>
    <name evidence="2" type="ORF">CAP_4961</name>
</gene>
<comment type="caution">
    <text evidence="2">The sequence shown here is derived from an EMBL/GenBank/DDBJ whole genome shotgun (WGS) entry which is preliminary data.</text>
</comment>
<reference evidence="2 3" key="1">
    <citation type="submission" date="2013-05" db="EMBL/GenBank/DDBJ databases">
        <title>Genome assembly of Chondromyces apiculatus DSM 436.</title>
        <authorList>
            <person name="Sharma G."/>
            <person name="Khatri I."/>
            <person name="Kaur C."/>
            <person name="Mayilraj S."/>
            <person name="Subramanian S."/>
        </authorList>
    </citation>
    <scope>NUCLEOTIDE SEQUENCE [LARGE SCALE GENOMIC DNA]</scope>
    <source>
        <strain evidence="2 3">DSM 436</strain>
    </source>
</reference>
<dbReference type="eggNOG" id="COG4842">
    <property type="taxonomic scope" value="Bacteria"/>
</dbReference>
<organism evidence="2 3">
    <name type="scientific">Chondromyces apiculatus DSM 436</name>
    <dbReference type="NCBI Taxonomy" id="1192034"/>
    <lineage>
        <taxon>Bacteria</taxon>
        <taxon>Pseudomonadati</taxon>
        <taxon>Myxococcota</taxon>
        <taxon>Polyangia</taxon>
        <taxon>Polyangiales</taxon>
        <taxon>Polyangiaceae</taxon>
        <taxon>Chondromyces</taxon>
    </lineage>
</organism>
<dbReference type="Proteomes" id="UP000019678">
    <property type="component" value="Unassembled WGS sequence"/>
</dbReference>
<evidence type="ECO:0000313" key="2">
    <source>
        <dbReference type="EMBL" id="EYF08345.1"/>
    </source>
</evidence>
<sequence length="227" mass="25211">MVDARSSALDDVVATILGDPRNGMIANVQGEHVAKLRAQWEPWHPDNLIPGTYGLDIGRAIRRFAILTWPAAHRSVLTKYILDPSDDELQLVSLWDHKASFRDRFGEWTYDPVSDRSYRYDIWSNVHMGFVGKAAGFPERLLRSGAGATHLLTGKIPPGYLERLAERLLEMELFPAIDDPCDHTAIDLGVTLWKRQGETLTREQLLAAVRGSSGLATLSGQPVSLPA</sequence>
<feature type="domain" description="Bacterial toxin 44" evidence="1">
    <location>
        <begin position="95"/>
        <end position="194"/>
    </location>
</feature>
<name>A0A017THM5_9BACT</name>
<dbReference type="InterPro" id="IPR028946">
    <property type="entry name" value="Ntox44"/>
</dbReference>
<dbReference type="Pfam" id="PF15607">
    <property type="entry name" value="Ntox44"/>
    <property type="match status" value="1"/>
</dbReference>
<dbReference type="AlphaFoldDB" id="A0A017THM5"/>
<accession>A0A017THM5</accession>